<evidence type="ECO:0000313" key="2">
    <source>
        <dbReference type="EMBL" id="OMJ20969.1"/>
    </source>
</evidence>
<feature type="region of interest" description="Disordered" evidence="1">
    <location>
        <begin position="1"/>
        <end position="35"/>
    </location>
</feature>
<sequence length="35" mass="4183">MDRRTHKGTDEGQNSHLGDQECPVDKKFLHSRFRR</sequence>
<dbReference type="AlphaFoldDB" id="A0A1R1Y2A3"/>
<feature type="non-terminal residue" evidence="2">
    <location>
        <position position="35"/>
    </location>
</feature>
<protein>
    <submittedName>
        <fullName evidence="2">Uncharacterized protein</fullName>
    </submittedName>
</protein>
<accession>A0A1R1Y2A3</accession>
<dbReference type="EMBL" id="LSSM01002624">
    <property type="protein sequence ID" value="OMJ20969.1"/>
    <property type="molecule type" value="Genomic_DNA"/>
</dbReference>
<comment type="caution">
    <text evidence="2">The sequence shown here is derived from an EMBL/GenBank/DDBJ whole genome shotgun (WGS) entry which is preliminary data.</text>
</comment>
<name>A0A1R1Y2A3_9FUNG</name>
<evidence type="ECO:0000313" key="3">
    <source>
        <dbReference type="Proteomes" id="UP000187429"/>
    </source>
</evidence>
<gene>
    <name evidence="2" type="ORF">AYI69_g6017</name>
</gene>
<proteinExistence type="predicted"/>
<organism evidence="2 3">
    <name type="scientific">Smittium culicis</name>
    <dbReference type="NCBI Taxonomy" id="133412"/>
    <lineage>
        <taxon>Eukaryota</taxon>
        <taxon>Fungi</taxon>
        <taxon>Fungi incertae sedis</taxon>
        <taxon>Zoopagomycota</taxon>
        <taxon>Kickxellomycotina</taxon>
        <taxon>Harpellomycetes</taxon>
        <taxon>Harpellales</taxon>
        <taxon>Legeriomycetaceae</taxon>
        <taxon>Smittium</taxon>
    </lineage>
</organism>
<dbReference type="Proteomes" id="UP000187429">
    <property type="component" value="Unassembled WGS sequence"/>
</dbReference>
<feature type="compositionally biased region" description="Basic and acidic residues" evidence="1">
    <location>
        <begin position="1"/>
        <end position="10"/>
    </location>
</feature>
<keyword evidence="3" id="KW-1185">Reference proteome</keyword>
<evidence type="ECO:0000256" key="1">
    <source>
        <dbReference type="SAM" id="MobiDB-lite"/>
    </source>
</evidence>
<reference evidence="3" key="1">
    <citation type="submission" date="2017-01" db="EMBL/GenBank/DDBJ databases">
        <authorList>
            <person name="Wang Y."/>
            <person name="White M."/>
            <person name="Kvist S."/>
            <person name="Moncalvo J.-M."/>
        </authorList>
    </citation>
    <scope>NUCLEOTIDE SEQUENCE [LARGE SCALE GENOMIC DNA]</scope>
    <source>
        <strain evidence="3">ID-206-W2</strain>
    </source>
</reference>